<name>A0A1Y5MT91_9BACT</name>
<accession>A0A1Y5MT91</accession>
<evidence type="ECO:0000313" key="2">
    <source>
        <dbReference type="EMBL" id="OUT08935.1"/>
    </source>
</evidence>
<dbReference type="Proteomes" id="UP000196317">
    <property type="component" value="Unassembled WGS sequence"/>
</dbReference>
<comment type="caution">
    <text evidence="2">The sequence shown here is derived from an EMBL/GenBank/DDBJ whole genome shotgun (WGS) entry which is preliminary data.</text>
</comment>
<sequence length="540" mass="63485">MGWFSKTVERDKTLFIPYVSDPLKKNKIGQAYKNPIQKSYLEKFLNLKNRKISNNKALYKNILDINFQHEAGFVKFKLPYSRKTAFYIVTYDFERIKQVTGIQGEIKSYQLGFMNTLAEEYIISKQIEYNFTSKEFLKDGYTFKYLGSTSALVIQEKENDSKYKVDQRVFLSDIGIFTSFKNYIKSVYQPLLLEEIKTTFNIDPLDKNIELHLTEIEVDKDVDEATKRVLFRLSQGLTWKGHTEEKVNNEGTTTSQLKIEVVSKIVEVDNWVNDLRLLFKENSPYFIEYEFKKERGIYFGKNSDSIATKRSARAEYLAAEYPLSTSIYSNKYARMALEKAGYKERSTPKRSKKDPKGKDLVHEMMSTKNLATAKISQYLDLTWFLYKRVRENKFWQKYLHTIYKYFEEIASTGEDIKKAPRSVYWVGRYFFNIQLIKREIINEPMTKICYTGSELMCNELFLYLNIPDWSSSTQEQVEKKIFSKFTQYGLNLSFFFCRNTDDDGHSSDYSGLDTIFDIWYTDTGLIVDHSDDYEHSLGAD</sequence>
<organism evidence="2 3">
    <name type="scientific">Campylobacter concisus</name>
    <dbReference type="NCBI Taxonomy" id="199"/>
    <lineage>
        <taxon>Bacteria</taxon>
        <taxon>Pseudomonadati</taxon>
        <taxon>Campylobacterota</taxon>
        <taxon>Epsilonproteobacteria</taxon>
        <taxon>Campylobacterales</taxon>
        <taxon>Campylobacteraceae</taxon>
        <taxon>Campylobacter</taxon>
    </lineage>
</organism>
<dbReference type="AlphaFoldDB" id="A0A1Y5MT91"/>
<protein>
    <submittedName>
        <fullName evidence="2">Uncharacterized protein</fullName>
    </submittedName>
</protein>
<reference evidence="2 3" key="1">
    <citation type="submission" date="2017-04" db="EMBL/GenBank/DDBJ databases">
        <title>Complete genome of Campylobacter concisus ATCC 33237T and draft genomes for an additional eight well characterized C. concisus strains.</title>
        <authorList>
            <person name="Cornelius A.J."/>
            <person name="Miller W.G."/>
            <person name="Lastovica A.J."/>
            <person name="On S.L."/>
            <person name="French N.P."/>
            <person name="Vandenberg O."/>
            <person name="Biggs P.J."/>
        </authorList>
    </citation>
    <scope>NUCLEOTIDE SEQUENCE [LARGE SCALE GENOMIC DNA]</scope>
    <source>
        <strain evidence="2 3">CCUG 19995</strain>
    </source>
</reference>
<proteinExistence type="predicted"/>
<dbReference type="RefSeq" id="WP_087582432.1">
    <property type="nucleotide sequence ID" value="NZ_NDYN01000001.1"/>
</dbReference>
<gene>
    <name evidence="2" type="ORF">B9N65_00940</name>
    <name evidence="1" type="ORF">B9N65_09985</name>
</gene>
<evidence type="ECO:0000313" key="3">
    <source>
        <dbReference type="Proteomes" id="UP000196317"/>
    </source>
</evidence>
<dbReference type="EMBL" id="NDYN01000010">
    <property type="protein sequence ID" value="OUT06901.1"/>
    <property type="molecule type" value="Genomic_DNA"/>
</dbReference>
<dbReference type="EMBL" id="NDYN01000001">
    <property type="protein sequence ID" value="OUT08935.1"/>
    <property type="molecule type" value="Genomic_DNA"/>
</dbReference>
<evidence type="ECO:0000313" key="1">
    <source>
        <dbReference type="EMBL" id="OUT06901.1"/>
    </source>
</evidence>